<sequence length="303" mass="33807">MKGIILAGGSGTRLYPITQAISKQLLPIYDKPMIYYPLSVLMLAEIREILIITTPQDAPLFKNLLGDGADFGISLEYKVQEHPRGLADAFIIGEDFIGTDHVSLILGDNIFYGTGFTPLLKIAASLMEGAIIFGYQVKDPERFGVVEFDKDHNALSIEEKPTNPKSPYAVTGLYFYDNNVVDIAKGIKPSSRGELEITDINQEYLRRNQLKVGNLGRGFAWLDTGTVESFLEASQFVETIEKRQGYKIACLEEISYRNNWISAEDVMKRATKYKNEYGAYLTDLVYGKFSNSSSLTSFSVSGR</sequence>
<dbReference type="EMBL" id="LJIX01000006">
    <property type="protein sequence ID" value="KQL17976.1"/>
    <property type="molecule type" value="Genomic_DNA"/>
</dbReference>
<dbReference type="FunFam" id="3.90.550.10:FF:000023">
    <property type="entry name" value="Glucose-1-phosphate thymidylyltransferase"/>
    <property type="match status" value="1"/>
</dbReference>
<comment type="catalytic activity">
    <reaction evidence="9 10">
        <text>dTTP + alpha-D-glucose 1-phosphate + H(+) = dTDP-alpha-D-glucose + diphosphate</text>
        <dbReference type="Rhea" id="RHEA:15225"/>
        <dbReference type="ChEBI" id="CHEBI:15378"/>
        <dbReference type="ChEBI" id="CHEBI:33019"/>
        <dbReference type="ChEBI" id="CHEBI:37568"/>
        <dbReference type="ChEBI" id="CHEBI:57477"/>
        <dbReference type="ChEBI" id="CHEBI:58601"/>
        <dbReference type="EC" id="2.7.7.24"/>
    </reaction>
</comment>
<dbReference type="Gene3D" id="3.90.550.10">
    <property type="entry name" value="Spore Coat Polysaccharide Biosynthesis Protein SpsA, Chain A"/>
    <property type="match status" value="1"/>
</dbReference>
<dbReference type="InterPro" id="IPR005835">
    <property type="entry name" value="NTP_transferase_dom"/>
</dbReference>
<gene>
    <name evidence="12" type="ORF">AN957_04695</name>
</gene>
<organism evidence="12 13">
    <name type="scientific">Cytobacillus solani</name>
    <dbReference type="NCBI Taxonomy" id="1637975"/>
    <lineage>
        <taxon>Bacteria</taxon>
        <taxon>Bacillati</taxon>
        <taxon>Bacillota</taxon>
        <taxon>Bacilli</taxon>
        <taxon>Bacillales</taxon>
        <taxon>Bacillaceae</taxon>
        <taxon>Cytobacillus</taxon>
    </lineage>
</organism>
<evidence type="ECO:0000256" key="10">
    <source>
        <dbReference type="RuleBase" id="RU003706"/>
    </source>
</evidence>
<evidence type="ECO:0000256" key="6">
    <source>
        <dbReference type="ARBA" id="ARBA00022695"/>
    </source>
</evidence>
<evidence type="ECO:0000256" key="3">
    <source>
        <dbReference type="ARBA" id="ARBA00012461"/>
    </source>
</evidence>
<keyword evidence="6 10" id="KW-0548">Nucleotidyltransferase</keyword>
<dbReference type="PANTHER" id="PTHR43532">
    <property type="entry name" value="GLUCOSE-1-PHOSPHATE THYMIDYLYLTRANSFERASE"/>
    <property type="match status" value="1"/>
</dbReference>
<reference evidence="12 13" key="1">
    <citation type="submission" date="2015-09" db="EMBL/GenBank/DDBJ databases">
        <title>Genome sequencing project for genomic taxonomy and phylogenomics of Bacillus-like bacteria.</title>
        <authorList>
            <person name="Liu B."/>
            <person name="Wang J."/>
            <person name="Zhu Y."/>
            <person name="Liu G."/>
            <person name="Chen Q."/>
            <person name="Chen Z."/>
            <person name="Lan J."/>
            <person name="Che J."/>
            <person name="Ge C."/>
            <person name="Shi H."/>
            <person name="Pan Z."/>
            <person name="Liu X."/>
        </authorList>
    </citation>
    <scope>NUCLEOTIDE SEQUENCE [LARGE SCALE GENOMIC DNA]</scope>
    <source>
        <strain evidence="12 13">FJAT-18043</strain>
    </source>
</reference>
<dbReference type="NCBIfam" id="TIGR01207">
    <property type="entry name" value="rmlA"/>
    <property type="match status" value="1"/>
</dbReference>
<dbReference type="Pfam" id="PF00483">
    <property type="entry name" value="NTP_transferase"/>
    <property type="match status" value="1"/>
</dbReference>
<dbReference type="GO" id="GO:0046872">
    <property type="term" value="F:metal ion binding"/>
    <property type="evidence" value="ECO:0007669"/>
    <property type="project" value="UniProtKB-KW"/>
</dbReference>
<evidence type="ECO:0000313" key="12">
    <source>
        <dbReference type="EMBL" id="KQL17976.1"/>
    </source>
</evidence>
<evidence type="ECO:0000256" key="4">
    <source>
        <dbReference type="ARBA" id="ARBA00017654"/>
    </source>
</evidence>
<dbReference type="Proteomes" id="UP000050996">
    <property type="component" value="Unassembled WGS sequence"/>
</dbReference>
<evidence type="ECO:0000256" key="9">
    <source>
        <dbReference type="ARBA" id="ARBA00049336"/>
    </source>
</evidence>
<keyword evidence="7 10" id="KW-0479">Metal-binding</keyword>
<keyword evidence="5 10" id="KW-0808">Transferase</keyword>
<name>A0A0Q3QK84_9BACI</name>
<dbReference type="CDD" id="cd02538">
    <property type="entry name" value="G1P_TT_short"/>
    <property type="match status" value="1"/>
</dbReference>
<dbReference type="STRING" id="1637975.AN957_04695"/>
<comment type="similarity">
    <text evidence="2 10">Belongs to the glucose-1-phosphate thymidylyltransferase family.</text>
</comment>
<keyword evidence="13" id="KW-1185">Reference proteome</keyword>
<dbReference type="AlphaFoldDB" id="A0A0Q3QK84"/>
<comment type="function">
    <text evidence="10">Catalyzes the formation of dTDP-glucose, from dTTP and glucose 1-phosphate, as well as its pyrophosphorolysis.</text>
</comment>
<proteinExistence type="inferred from homology"/>
<accession>A0A0Q3QK84</accession>
<evidence type="ECO:0000256" key="8">
    <source>
        <dbReference type="ARBA" id="ARBA00022842"/>
    </source>
</evidence>
<feature type="domain" description="Nucleotidyl transferase" evidence="11">
    <location>
        <begin position="2"/>
        <end position="238"/>
    </location>
</feature>
<evidence type="ECO:0000256" key="1">
    <source>
        <dbReference type="ARBA" id="ARBA00001946"/>
    </source>
</evidence>
<dbReference type="PANTHER" id="PTHR43532:SF1">
    <property type="entry name" value="GLUCOSE-1-PHOSPHATE THYMIDYLYLTRANSFERASE 1"/>
    <property type="match status" value="1"/>
</dbReference>
<dbReference type="RefSeq" id="WP_053479059.1">
    <property type="nucleotide sequence ID" value="NZ_CP041305.1"/>
</dbReference>
<comment type="caution">
    <text evidence="12">The sequence shown here is derived from an EMBL/GenBank/DDBJ whole genome shotgun (WGS) entry which is preliminary data.</text>
</comment>
<keyword evidence="8 10" id="KW-0460">Magnesium</keyword>
<dbReference type="InterPro" id="IPR029044">
    <property type="entry name" value="Nucleotide-diphossugar_trans"/>
</dbReference>
<protein>
    <recommendedName>
        <fullName evidence="4 10">Glucose-1-phosphate thymidylyltransferase</fullName>
        <ecNumber evidence="3 10">2.7.7.24</ecNumber>
    </recommendedName>
</protein>
<evidence type="ECO:0000256" key="5">
    <source>
        <dbReference type="ARBA" id="ARBA00022679"/>
    </source>
</evidence>
<dbReference type="EC" id="2.7.7.24" evidence="3 10"/>
<evidence type="ECO:0000256" key="2">
    <source>
        <dbReference type="ARBA" id="ARBA00010480"/>
    </source>
</evidence>
<comment type="cofactor">
    <cofactor evidence="1">
        <name>Mg(2+)</name>
        <dbReference type="ChEBI" id="CHEBI:18420"/>
    </cofactor>
</comment>
<evidence type="ECO:0000259" key="11">
    <source>
        <dbReference type="Pfam" id="PF00483"/>
    </source>
</evidence>
<dbReference type="SUPFAM" id="SSF53448">
    <property type="entry name" value="Nucleotide-diphospho-sugar transferases"/>
    <property type="match status" value="1"/>
</dbReference>
<dbReference type="GO" id="GO:0008879">
    <property type="term" value="F:glucose-1-phosphate thymidylyltransferase activity"/>
    <property type="evidence" value="ECO:0007669"/>
    <property type="project" value="UniProtKB-EC"/>
</dbReference>
<dbReference type="PATRIC" id="fig|1637975.4.peg.626"/>
<dbReference type="InterPro" id="IPR005907">
    <property type="entry name" value="G1P_thy_trans_s"/>
</dbReference>
<evidence type="ECO:0000313" key="13">
    <source>
        <dbReference type="Proteomes" id="UP000050996"/>
    </source>
</evidence>
<evidence type="ECO:0000256" key="7">
    <source>
        <dbReference type="ARBA" id="ARBA00022723"/>
    </source>
</evidence>